<proteinExistence type="inferred from homology"/>
<protein>
    <submittedName>
        <fullName evidence="7">Nitroreductase</fullName>
    </submittedName>
</protein>
<keyword evidence="8" id="KW-1185">Reference proteome</keyword>
<evidence type="ECO:0000256" key="2">
    <source>
        <dbReference type="ARBA" id="ARBA00007118"/>
    </source>
</evidence>
<dbReference type="CDD" id="cd02136">
    <property type="entry name" value="PnbA_NfnB-like"/>
    <property type="match status" value="1"/>
</dbReference>
<comment type="similarity">
    <text evidence="2">Belongs to the nitroreductase family.</text>
</comment>
<gene>
    <name evidence="7" type="ORF">ACFMB1_09445</name>
</gene>
<evidence type="ECO:0000256" key="4">
    <source>
        <dbReference type="ARBA" id="ARBA00022643"/>
    </source>
</evidence>
<reference evidence="7 8" key="1">
    <citation type="submission" date="2024-09" db="EMBL/GenBank/DDBJ databases">
        <authorList>
            <person name="Zhang Z.-H."/>
        </authorList>
    </citation>
    <scope>NUCLEOTIDE SEQUENCE [LARGE SCALE GENOMIC DNA]</scope>
    <source>
        <strain evidence="7 8">HHTR114</strain>
    </source>
</reference>
<dbReference type="Pfam" id="PF00881">
    <property type="entry name" value="Nitroreductase"/>
    <property type="match status" value="1"/>
</dbReference>
<dbReference type="SUPFAM" id="SSF55469">
    <property type="entry name" value="FMN-dependent nitroreductase-like"/>
    <property type="match status" value="1"/>
</dbReference>
<dbReference type="InterPro" id="IPR029479">
    <property type="entry name" value="Nitroreductase"/>
</dbReference>
<name>A0ABW1KYQ4_9PROT</name>
<dbReference type="RefSeq" id="WP_379878674.1">
    <property type="nucleotide sequence ID" value="NZ_JBHPON010000001.1"/>
</dbReference>
<keyword evidence="3" id="KW-0285">Flavoprotein</keyword>
<dbReference type="PANTHER" id="PTHR43673:SF2">
    <property type="entry name" value="NITROREDUCTASE"/>
    <property type="match status" value="1"/>
</dbReference>
<evidence type="ECO:0000256" key="1">
    <source>
        <dbReference type="ARBA" id="ARBA00001917"/>
    </source>
</evidence>
<organism evidence="7 8">
    <name type="scientific">Hyphococcus aureus</name>
    <dbReference type="NCBI Taxonomy" id="2666033"/>
    <lineage>
        <taxon>Bacteria</taxon>
        <taxon>Pseudomonadati</taxon>
        <taxon>Pseudomonadota</taxon>
        <taxon>Alphaproteobacteria</taxon>
        <taxon>Parvularculales</taxon>
        <taxon>Parvularculaceae</taxon>
        <taxon>Hyphococcus</taxon>
    </lineage>
</organism>
<evidence type="ECO:0000313" key="7">
    <source>
        <dbReference type="EMBL" id="MFC6035766.1"/>
    </source>
</evidence>
<feature type="domain" description="Nitroreductase" evidence="6">
    <location>
        <begin position="9"/>
        <end position="198"/>
    </location>
</feature>
<evidence type="ECO:0000256" key="3">
    <source>
        <dbReference type="ARBA" id="ARBA00022630"/>
    </source>
</evidence>
<evidence type="ECO:0000256" key="5">
    <source>
        <dbReference type="ARBA" id="ARBA00023002"/>
    </source>
</evidence>
<accession>A0ABW1KYQ4</accession>
<keyword evidence="5" id="KW-0560">Oxidoreductase</keyword>
<keyword evidence="4" id="KW-0288">FMN</keyword>
<sequence length="224" mass="25100">MSTIAQTLKDRRSYRAFLKTPVDQALLESILKTAMLSASNSNIQPWHVYLLSGARLQKLKDATKARSTVPPQFDEHVYKVYPDPLEEPYESRRFHCGERQYSAMGIEREDQAGRLNYVYNNHQCFGAPAAMFLYIDDKAGPSQWADLGIYLQSVMLMLTEAGLGSCAQISWNVFHTTVRDVLNAPENLTLYCGLSIGYPDMQAPQNAVVADRAPVGEVLTVMTD</sequence>
<dbReference type="InterPro" id="IPR000415">
    <property type="entry name" value="Nitroreductase-like"/>
</dbReference>
<comment type="cofactor">
    <cofactor evidence="1">
        <name>FMN</name>
        <dbReference type="ChEBI" id="CHEBI:58210"/>
    </cofactor>
</comment>
<evidence type="ECO:0000259" key="6">
    <source>
        <dbReference type="Pfam" id="PF00881"/>
    </source>
</evidence>
<dbReference type="Proteomes" id="UP001596116">
    <property type="component" value="Unassembled WGS sequence"/>
</dbReference>
<dbReference type="PANTHER" id="PTHR43673">
    <property type="entry name" value="NAD(P)H NITROREDUCTASE YDGI-RELATED"/>
    <property type="match status" value="1"/>
</dbReference>
<evidence type="ECO:0000313" key="8">
    <source>
        <dbReference type="Proteomes" id="UP001596116"/>
    </source>
</evidence>
<dbReference type="Gene3D" id="3.40.109.10">
    <property type="entry name" value="NADH Oxidase"/>
    <property type="match status" value="1"/>
</dbReference>
<dbReference type="EMBL" id="JBHPON010000001">
    <property type="protein sequence ID" value="MFC6035766.1"/>
    <property type="molecule type" value="Genomic_DNA"/>
</dbReference>
<comment type="caution">
    <text evidence="7">The sequence shown here is derived from an EMBL/GenBank/DDBJ whole genome shotgun (WGS) entry which is preliminary data.</text>
</comment>